<feature type="transmembrane region" description="Helical" evidence="5">
    <location>
        <begin position="26"/>
        <end position="53"/>
    </location>
</feature>
<dbReference type="STRING" id="1802628.A2890_01510"/>
<comment type="subcellular location">
    <subcellularLocation>
        <location evidence="1">Membrane</location>
        <topology evidence="1">Multi-pass membrane protein</topology>
    </subcellularLocation>
</comment>
<dbReference type="PANTHER" id="PTHR30371:SF0">
    <property type="entry name" value="SEC-INDEPENDENT PROTEIN TRANSLOCASE PROTEIN TATC, CHLOROPLASTIC-RELATED"/>
    <property type="match status" value="1"/>
</dbReference>
<name>A0A1F4VVU0_UNCKA</name>
<evidence type="ECO:0000256" key="1">
    <source>
        <dbReference type="ARBA" id="ARBA00004141"/>
    </source>
</evidence>
<dbReference type="GO" id="GO:0065002">
    <property type="term" value="P:intracellular protein transmembrane transport"/>
    <property type="evidence" value="ECO:0007669"/>
    <property type="project" value="TreeGrafter"/>
</dbReference>
<accession>A0A1F4VVU0</accession>
<feature type="transmembrane region" description="Helical" evidence="5">
    <location>
        <begin position="154"/>
        <end position="179"/>
    </location>
</feature>
<sequence length="246" mass="27805">MPEEGLDGAIDKYLPFLDEIRKRLRLLVFLFLGFGVLGFVYYEPIITFSIQIFRLEGVNIAFTSPFQFINLAFSSGLAAGLIATLPVVLYQIFSFLRPALKRNEYRLLITLVPLAFLLFTVGFFYGVGVMKYVIGLFYQKSTELQITNLLDISALLSQIIVTSSLLGSAFEFPIILTALMKLNFLSYRTVSSQRTVVYFICLIFASLLPPTDLLSLALLTLPLIFLFEGTLFLNRVFLGVESRNRE</sequence>
<dbReference type="Pfam" id="PF00902">
    <property type="entry name" value="TatC"/>
    <property type="match status" value="1"/>
</dbReference>
<dbReference type="EMBL" id="MEVL01000020">
    <property type="protein sequence ID" value="OGC61190.1"/>
    <property type="molecule type" value="Genomic_DNA"/>
</dbReference>
<feature type="transmembrane region" description="Helical" evidence="5">
    <location>
        <begin position="191"/>
        <end position="208"/>
    </location>
</feature>
<proteinExistence type="predicted"/>
<organism evidence="6 7">
    <name type="scientific">candidate division WWE3 bacterium RIFCSPLOWO2_01_FULL_53_14</name>
    <dbReference type="NCBI Taxonomy" id="1802628"/>
    <lineage>
        <taxon>Bacteria</taxon>
        <taxon>Katanobacteria</taxon>
    </lineage>
</organism>
<dbReference type="AlphaFoldDB" id="A0A1F4VVU0"/>
<dbReference type="GO" id="GO:0043953">
    <property type="term" value="P:protein transport by the Tat complex"/>
    <property type="evidence" value="ECO:0007669"/>
    <property type="project" value="TreeGrafter"/>
</dbReference>
<evidence type="ECO:0008006" key="8">
    <source>
        <dbReference type="Google" id="ProtNLM"/>
    </source>
</evidence>
<keyword evidence="3 5" id="KW-1133">Transmembrane helix</keyword>
<evidence type="ECO:0000256" key="3">
    <source>
        <dbReference type="ARBA" id="ARBA00022989"/>
    </source>
</evidence>
<keyword evidence="2 5" id="KW-0812">Transmembrane</keyword>
<feature type="transmembrane region" description="Helical" evidence="5">
    <location>
        <begin position="73"/>
        <end position="96"/>
    </location>
</feature>
<evidence type="ECO:0000256" key="2">
    <source>
        <dbReference type="ARBA" id="ARBA00022692"/>
    </source>
</evidence>
<evidence type="ECO:0000256" key="4">
    <source>
        <dbReference type="ARBA" id="ARBA00023136"/>
    </source>
</evidence>
<evidence type="ECO:0000313" key="7">
    <source>
        <dbReference type="Proteomes" id="UP000176967"/>
    </source>
</evidence>
<reference evidence="6 7" key="1">
    <citation type="journal article" date="2016" name="Nat. Commun.">
        <title>Thousands of microbial genomes shed light on interconnected biogeochemical processes in an aquifer system.</title>
        <authorList>
            <person name="Anantharaman K."/>
            <person name="Brown C.T."/>
            <person name="Hug L.A."/>
            <person name="Sharon I."/>
            <person name="Castelle C.J."/>
            <person name="Probst A.J."/>
            <person name="Thomas B.C."/>
            <person name="Singh A."/>
            <person name="Wilkins M.J."/>
            <person name="Karaoz U."/>
            <person name="Brodie E.L."/>
            <person name="Williams K.H."/>
            <person name="Hubbard S.S."/>
            <person name="Banfield J.F."/>
        </authorList>
    </citation>
    <scope>NUCLEOTIDE SEQUENCE [LARGE SCALE GENOMIC DNA]</scope>
</reference>
<feature type="transmembrane region" description="Helical" evidence="5">
    <location>
        <begin position="214"/>
        <end position="238"/>
    </location>
</feature>
<dbReference type="GO" id="GO:0009977">
    <property type="term" value="F:proton motive force dependent protein transmembrane transporter activity"/>
    <property type="evidence" value="ECO:0007669"/>
    <property type="project" value="TreeGrafter"/>
</dbReference>
<gene>
    <name evidence="6" type="ORF">A2890_01510</name>
</gene>
<evidence type="ECO:0000256" key="5">
    <source>
        <dbReference type="SAM" id="Phobius"/>
    </source>
</evidence>
<keyword evidence="4 5" id="KW-0472">Membrane</keyword>
<dbReference type="GO" id="GO:0033281">
    <property type="term" value="C:TAT protein transport complex"/>
    <property type="evidence" value="ECO:0007669"/>
    <property type="project" value="TreeGrafter"/>
</dbReference>
<dbReference type="PANTHER" id="PTHR30371">
    <property type="entry name" value="SEC-INDEPENDENT PROTEIN TRANSLOCASE PROTEIN TATC"/>
    <property type="match status" value="1"/>
</dbReference>
<evidence type="ECO:0000313" key="6">
    <source>
        <dbReference type="EMBL" id="OGC61190.1"/>
    </source>
</evidence>
<comment type="caution">
    <text evidence="6">The sequence shown here is derived from an EMBL/GenBank/DDBJ whole genome shotgun (WGS) entry which is preliminary data.</text>
</comment>
<dbReference type="PRINTS" id="PR01840">
    <property type="entry name" value="TATCFAMILY"/>
</dbReference>
<feature type="transmembrane region" description="Helical" evidence="5">
    <location>
        <begin position="108"/>
        <end position="134"/>
    </location>
</feature>
<dbReference type="Proteomes" id="UP000176967">
    <property type="component" value="Unassembled WGS sequence"/>
</dbReference>
<protein>
    <recommendedName>
        <fullName evidence="8">Sec-independent protein translocase protein TatC</fullName>
    </recommendedName>
</protein>
<dbReference type="InterPro" id="IPR002033">
    <property type="entry name" value="TatC"/>
</dbReference>